<dbReference type="AlphaFoldDB" id="A0A0E9R068"/>
<name>A0A0E9R068_ANGAN</name>
<sequence length="16" mass="1850">MTNSHNYAFLSSHVEL</sequence>
<proteinExistence type="predicted"/>
<reference evidence="1" key="2">
    <citation type="journal article" date="2015" name="Fish Shellfish Immunol.">
        <title>Early steps in the European eel (Anguilla anguilla)-Vibrio vulnificus interaction in the gills: Role of the RtxA13 toxin.</title>
        <authorList>
            <person name="Callol A."/>
            <person name="Pajuelo D."/>
            <person name="Ebbesson L."/>
            <person name="Teles M."/>
            <person name="MacKenzie S."/>
            <person name="Amaro C."/>
        </authorList>
    </citation>
    <scope>NUCLEOTIDE SEQUENCE</scope>
</reference>
<protein>
    <submittedName>
        <fullName evidence="1">Uncharacterized protein</fullName>
    </submittedName>
</protein>
<evidence type="ECO:0000313" key="1">
    <source>
        <dbReference type="EMBL" id="JAH22499.1"/>
    </source>
</evidence>
<accession>A0A0E9R068</accession>
<organism evidence="1">
    <name type="scientific">Anguilla anguilla</name>
    <name type="common">European freshwater eel</name>
    <name type="synonym">Muraena anguilla</name>
    <dbReference type="NCBI Taxonomy" id="7936"/>
    <lineage>
        <taxon>Eukaryota</taxon>
        <taxon>Metazoa</taxon>
        <taxon>Chordata</taxon>
        <taxon>Craniata</taxon>
        <taxon>Vertebrata</taxon>
        <taxon>Euteleostomi</taxon>
        <taxon>Actinopterygii</taxon>
        <taxon>Neopterygii</taxon>
        <taxon>Teleostei</taxon>
        <taxon>Anguilliformes</taxon>
        <taxon>Anguillidae</taxon>
        <taxon>Anguilla</taxon>
    </lineage>
</organism>
<dbReference type="EMBL" id="GBXM01086078">
    <property type="protein sequence ID" value="JAH22499.1"/>
    <property type="molecule type" value="Transcribed_RNA"/>
</dbReference>
<reference evidence="1" key="1">
    <citation type="submission" date="2014-11" db="EMBL/GenBank/DDBJ databases">
        <authorList>
            <person name="Amaro Gonzalez C."/>
        </authorList>
    </citation>
    <scope>NUCLEOTIDE SEQUENCE</scope>
</reference>